<dbReference type="Pfam" id="PF00112">
    <property type="entry name" value="Peptidase_C1"/>
    <property type="match status" value="1"/>
</dbReference>
<dbReference type="Proteomes" id="UP000290289">
    <property type="component" value="Chromosome 3"/>
</dbReference>
<dbReference type="Gene3D" id="3.90.70.10">
    <property type="entry name" value="Cysteine proteinases"/>
    <property type="match status" value="1"/>
</dbReference>
<keyword evidence="4" id="KW-1185">Reference proteome</keyword>
<dbReference type="GO" id="GO:0008234">
    <property type="term" value="F:cysteine-type peptidase activity"/>
    <property type="evidence" value="ECO:0007669"/>
    <property type="project" value="InterPro"/>
</dbReference>
<dbReference type="InterPro" id="IPR000668">
    <property type="entry name" value="Peptidase_C1A_C"/>
</dbReference>
<feature type="signal peptide" evidence="1">
    <location>
        <begin position="1"/>
        <end position="27"/>
    </location>
</feature>
<dbReference type="InterPro" id="IPR038765">
    <property type="entry name" value="Papain-like_cys_pep_sf"/>
</dbReference>
<comment type="caution">
    <text evidence="3">The sequence shown here is derived from an EMBL/GenBank/DDBJ whole genome shotgun (WGS) entry which is preliminary data.</text>
</comment>
<feature type="chain" id="PRO_5019798563" description="Peptidase C1A papain C-terminal domain-containing protein" evidence="1">
    <location>
        <begin position="28"/>
        <end position="623"/>
    </location>
</feature>
<dbReference type="SMART" id="SM00645">
    <property type="entry name" value="Pept_C1"/>
    <property type="match status" value="1"/>
</dbReference>
<organism evidence="3 4">
    <name type="scientific">Malus domestica</name>
    <name type="common">Apple</name>
    <name type="synonym">Pyrus malus</name>
    <dbReference type="NCBI Taxonomy" id="3750"/>
    <lineage>
        <taxon>Eukaryota</taxon>
        <taxon>Viridiplantae</taxon>
        <taxon>Streptophyta</taxon>
        <taxon>Embryophyta</taxon>
        <taxon>Tracheophyta</taxon>
        <taxon>Spermatophyta</taxon>
        <taxon>Magnoliopsida</taxon>
        <taxon>eudicotyledons</taxon>
        <taxon>Gunneridae</taxon>
        <taxon>Pentapetalae</taxon>
        <taxon>rosids</taxon>
        <taxon>fabids</taxon>
        <taxon>Rosales</taxon>
        <taxon>Rosaceae</taxon>
        <taxon>Amygdaloideae</taxon>
        <taxon>Maleae</taxon>
        <taxon>Malus</taxon>
    </lineage>
</organism>
<accession>A0A498KEI0</accession>
<dbReference type="STRING" id="3750.A0A498KEI0"/>
<evidence type="ECO:0000313" key="4">
    <source>
        <dbReference type="Proteomes" id="UP000290289"/>
    </source>
</evidence>
<protein>
    <recommendedName>
        <fullName evidence="2">Peptidase C1A papain C-terminal domain-containing protein</fullName>
    </recommendedName>
</protein>
<dbReference type="SUPFAM" id="SSF54001">
    <property type="entry name" value="Cysteine proteinases"/>
    <property type="match status" value="1"/>
</dbReference>
<evidence type="ECO:0000256" key="1">
    <source>
        <dbReference type="SAM" id="SignalP"/>
    </source>
</evidence>
<dbReference type="PROSITE" id="PS00639">
    <property type="entry name" value="THIOL_PROTEASE_HIS"/>
    <property type="match status" value="1"/>
</dbReference>
<evidence type="ECO:0000259" key="2">
    <source>
        <dbReference type="SMART" id="SM00645"/>
    </source>
</evidence>
<gene>
    <name evidence="3" type="ORF">DVH24_038216</name>
</gene>
<dbReference type="AlphaFoldDB" id="A0A498KEI0"/>
<sequence length="623" mass="69970">MVAMGVCNACVGHFIFIILPCSSCVRACSYLSRFVMSSVLPYSFRAMAMAASIRCMLRKTGNINEKSIQGINRTFGSIAATNVDATSSDNKDHNNVQAQADVLFNSLPREPTTGTVSRTGYRTGPGADRILGKGRQRILKPVLKKETRYGREPSDEWFGLRPCDIRPGSFHRYTLPREGLFTHGVPYEGCPKCCTLKWEEVDRKKKGLPILFAAARWKAGRCHRCGAATPATAAARRRNKGKKDVTLEEFISFATYYAEKYCQTYADPADNARAVKQEVHIYNFLISLYGKCKSSDRAALKYEVKPTAQTYICLLNARGAAGRLDEVSNMRFFSLMAGVFRHRPSINSMPFKPFHWRARGYVSPVVHSKADWEPFDWHKVPGVINPLVRDQGLESTCTLFAVAETVQAAHFLATGENVLLSPRDLAMNVSQPYGYYKGKMYGGDSYFEDAFSYMEHEGILLEKDCPYCDDLIKEAAFKENKIERIGRRIFIDSYEVIEDEESLFRALTTRPVVVDLFVNEDGSWDKYKEGIYNTDFSKPNSPHCVTIIGWGIDQETGEEFYRIKNSAGEWGQGGFAMVSKNTIERFISAGYPIILGGCLGEEKGGERNYARDGISFLLRSDCD</sequence>
<evidence type="ECO:0000313" key="3">
    <source>
        <dbReference type="EMBL" id="RXI03942.1"/>
    </source>
</evidence>
<reference evidence="3 4" key="1">
    <citation type="submission" date="2018-10" db="EMBL/GenBank/DDBJ databases">
        <title>A high-quality apple genome assembly.</title>
        <authorList>
            <person name="Hu J."/>
        </authorList>
    </citation>
    <scope>NUCLEOTIDE SEQUENCE [LARGE SCALE GENOMIC DNA]</scope>
    <source>
        <strain evidence="4">cv. HFTH1</strain>
        <tissue evidence="3">Young leaf</tissue>
    </source>
</reference>
<dbReference type="InterPro" id="IPR025660">
    <property type="entry name" value="Pept_his_AS"/>
</dbReference>
<dbReference type="GO" id="GO:0006508">
    <property type="term" value="P:proteolysis"/>
    <property type="evidence" value="ECO:0007669"/>
    <property type="project" value="InterPro"/>
</dbReference>
<keyword evidence="1" id="KW-0732">Signal</keyword>
<feature type="domain" description="Peptidase C1A papain C-terminal" evidence="2">
    <location>
        <begin position="371"/>
        <end position="593"/>
    </location>
</feature>
<dbReference type="EMBL" id="RDQH01000329">
    <property type="protein sequence ID" value="RXI03942.1"/>
    <property type="molecule type" value="Genomic_DNA"/>
</dbReference>
<name>A0A498KEI0_MALDO</name>
<proteinExistence type="predicted"/>